<gene>
    <name evidence="1" type="ORF">GOP47_0025395</name>
</gene>
<accession>A0A9D4U079</accession>
<dbReference type="EMBL" id="JABFUD020000025">
    <property type="protein sequence ID" value="KAI5059076.1"/>
    <property type="molecule type" value="Genomic_DNA"/>
</dbReference>
<proteinExistence type="predicted"/>
<sequence>MKYEISKFHSVHDLVLNSEREESRPTVGASMAVTLASFSVQSTMEEVRRAAEGGAVQVQSTMVDNLQAAMHSVDHMAQDDDDARRSLC</sequence>
<reference evidence="1" key="1">
    <citation type="submission" date="2021-01" db="EMBL/GenBank/DDBJ databases">
        <title>Adiantum capillus-veneris genome.</title>
        <authorList>
            <person name="Fang Y."/>
            <person name="Liao Q."/>
        </authorList>
    </citation>
    <scope>NUCLEOTIDE SEQUENCE</scope>
    <source>
        <strain evidence="1">H3</strain>
        <tissue evidence="1">Leaf</tissue>
    </source>
</reference>
<dbReference type="Proteomes" id="UP000886520">
    <property type="component" value="Chromosome 25"/>
</dbReference>
<name>A0A9D4U079_ADICA</name>
<evidence type="ECO:0000313" key="2">
    <source>
        <dbReference type="Proteomes" id="UP000886520"/>
    </source>
</evidence>
<organism evidence="1 2">
    <name type="scientific">Adiantum capillus-veneris</name>
    <name type="common">Maidenhair fern</name>
    <dbReference type="NCBI Taxonomy" id="13818"/>
    <lineage>
        <taxon>Eukaryota</taxon>
        <taxon>Viridiplantae</taxon>
        <taxon>Streptophyta</taxon>
        <taxon>Embryophyta</taxon>
        <taxon>Tracheophyta</taxon>
        <taxon>Polypodiopsida</taxon>
        <taxon>Polypodiidae</taxon>
        <taxon>Polypodiales</taxon>
        <taxon>Pteridineae</taxon>
        <taxon>Pteridaceae</taxon>
        <taxon>Vittarioideae</taxon>
        <taxon>Adiantum</taxon>
    </lineage>
</organism>
<keyword evidence="2" id="KW-1185">Reference proteome</keyword>
<dbReference type="AlphaFoldDB" id="A0A9D4U079"/>
<evidence type="ECO:0000313" key="1">
    <source>
        <dbReference type="EMBL" id="KAI5059076.1"/>
    </source>
</evidence>
<protein>
    <submittedName>
        <fullName evidence="1">Uncharacterized protein</fullName>
    </submittedName>
</protein>
<comment type="caution">
    <text evidence="1">The sequence shown here is derived from an EMBL/GenBank/DDBJ whole genome shotgun (WGS) entry which is preliminary data.</text>
</comment>